<feature type="transmembrane region" description="Helical" evidence="2">
    <location>
        <begin position="697"/>
        <end position="716"/>
    </location>
</feature>
<feature type="region of interest" description="Disordered" evidence="1">
    <location>
        <begin position="509"/>
        <end position="552"/>
    </location>
</feature>
<feature type="transmembrane region" description="Helical" evidence="2">
    <location>
        <begin position="198"/>
        <end position="222"/>
    </location>
</feature>
<proteinExistence type="predicted"/>
<evidence type="ECO:0008006" key="4">
    <source>
        <dbReference type="Google" id="ProtNLM"/>
    </source>
</evidence>
<dbReference type="Gene3D" id="3.40.50.1820">
    <property type="entry name" value="alpha/beta hydrolase"/>
    <property type="match status" value="1"/>
</dbReference>
<dbReference type="AlphaFoldDB" id="A0A7S2YHJ8"/>
<dbReference type="InterPro" id="IPR029058">
    <property type="entry name" value="AB_hydrolase_fold"/>
</dbReference>
<feature type="compositionally biased region" description="Polar residues" evidence="1">
    <location>
        <begin position="25"/>
        <end position="38"/>
    </location>
</feature>
<feature type="compositionally biased region" description="Acidic residues" evidence="1">
    <location>
        <begin position="517"/>
        <end position="530"/>
    </location>
</feature>
<name>A0A7S2YHJ8_9STRA</name>
<dbReference type="EMBL" id="HBHT01025993">
    <property type="protein sequence ID" value="CAD9977320.1"/>
    <property type="molecule type" value="Transcribed_RNA"/>
</dbReference>
<feature type="transmembrane region" description="Helical" evidence="2">
    <location>
        <begin position="472"/>
        <end position="489"/>
    </location>
</feature>
<keyword evidence="2" id="KW-0472">Membrane</keyword>
<feature type="transmembrane region" description="Helical" evidence="2">
    <location>
        <begin position="576"/>
        <end position="598"/>
    </location>
</feature>
<feature type="transmembrane region" description="Helical" evidence="2">
    <location>
        <begin position="234"/>
        <end position="257"/>
    </location>
</feature>
<keyword evidence="2" id="KW-1133">Transmembrane helix</keyword>
<evidence type="ECO:0000313" key="3">
    <source>
        <dbReference type="EMBL" id="CAD9977320.1"/>
    </source>
</evidence>
<gene>
    <name evidence="3" type="ORF">APAL1065_LOCUS17443</name>
</gene>
<feature type="transmembrane region" description="Helical" evidence="2">
    <location>
        <begin position="445"/>
        <end position="466"/>
    </location>
</feature>
<feature type="region of interest" description="Disordered" evidence="1">
    <location>
        <begin position="314"/>
        <end position="355"/>
    </location>
</feature>
<organism evidence="3">
    <name type="scientific">Entomoneis paludosa</name>
    <dbReference type="NCBI Taxonomy" id="265537"/>
    <lineage>
        <taxon>Eukaryota</taxon>
        <taxon>Sar</taxon>
        <taxon>Stramenopiles</taxon>
        <taxon>Ochrophyta</taxon>
        <taxon>Bacillariophyta</taxon>
        <taxon>Bacillariophyceae</taxon>
        <taxon>Bacillariophycidae</taxon>
        <taxon>Entomoneidaceae</taxon>
        <taxon>Entomoneis</taxon>
    </lineage>
</organism>
<keyword evidence="2" id="KW-0812">Transmembrane</keyword>
<feature type="transmembrane region" description="Helical" evidence="2">
    <location>
        <begin position="604"/>
        <end position="621"/>
    </location>
</feature>
<accession>A0A7S2YHJ8</accession>
<reference evidence="3" key="1">
    <citation type="submission" date="2021-01" db="EMBL/GenBank/DDBJ databases">
        <authorList>
            <person name="Corre E."/>
            <person name="Pelletier E."/>
            <person name="Niang G."/>
            <person name="Scheremetjew M."/>
            <person name="Finn R."/>
            <person name="Kale V."/>
            <person name="Holt S."/>
            <person name="Cochrane G."/>
            <person name="Meng A."/>
            <person name="Brown T."/>
            <person name="Cohen L."/>
        </authorList>
    </citation>
    <scope>NUCLEOTIDE SEQUENCE</scope>
    <source>
        <strain evidence="3">CCMP125</strain>
    </source>
</reference>
<dbReference type="SUPFAM" id="SSF53474">
    <property type="entry name" value="alpha/beta-Hydrolases"/>
    <property type="match status" value="1"/>
</dbReference>
<evidence type="ECO:0000256" key="2">
    <source>
        <dbReference type="SAM" id="Phobius"/>
    </source>
</evidence>
<protein>
    <recommendedName>
        <fullName evidence="4">Fungal lipase-like domain-containing protein</fullName>
    </recommendedName>
</protein>
<feature type="region of interest" description="Disordered" evidence="1">
    <location>
        <begin position="1"/>
        <end position="40"/>
    </location>
</feature>
<feature type="transmembrane region" description="Helical" evidence="2">
    <location>
        <begin position="104"/>
        <end position="130"/>
    </location>
</feature>
<feature type="compositionally biased region" description="Acidic residues" evidence="1">
    <location>
        <begin position="334"/>
        <end position="349"/>
    </location>
</feature>
<feature type="transmembrane region" description="Helical" evidence="2">
    <location>
        <begin position="157"/>
        <end position="177"/>
    </location>
</feature>
<evidence type="ECO:0000256" key="1">
    <source>
        <dbReference type="SAM" id="MobiDB-lite"/>
    </source>
</evidence>
<feature type="compositionally biased region" description="Acidic residues" evidence="1">
    <location>
        <begin position="542"/>
        <end position="552"/>
    </location>
</feature>
<sequence>MMDSSREETQPPPATAEEGMEQVLDTPSNNHNNSNKITFQDHYTLPTPSNAVRFRGSTLCVAELRNSQLQLEQHQNTKRKHSTTTVVIKKVANDKATHLNLLRLTYGTVGFFYVGFLFVVCFQVLLFLFMDLVVDSGLTENAARPGKFLGTLLSLPVFLYGLSSAMALGSAFLSDVWSGHALLRQVGQSSNMPEQKALQVLIAMEWIAFGTLLGIPLLTWIITLWARLDDWWRITLLTWFASVTVYYVGYSFGIMYYEVQASWLMLQVLSTTDTVAASSSWWTFVTRAIAYRQAYQYSGQSDLVRLSTDLEDSHHPGVSIKSDEGDNPQKNINEEEEEEAQEKEAEENAPETPQQYGHPNWWGYLTLWGIQCCGKCGKKGHSLFQKVSPPERVPSLYELLGTRQFVTRHNWSLEKLFCSTHQRLQAVTVVQGPAALHPAQMVSSLICTAVGIGLVILLCVAGLVWMESSVGTAILLAVLIAFGCCLGRWQSSRRLYQLYQHVQQEHDTTAASGMVEKDDDNDDEAVDGQEPDNNGNNVKAEEDQDIDEQDYEEEEEQAAIYQSFEKYRVTKPSATLGWCLFGLEMGLFFIWPTIALFAINNYPVAVFFVALGIISMIRYYLNPSILLKEIGSLDAVYAHGLLGQKQAGDNNEDPAVMKRTKKSRAQWSRNQQRQWNAQSRLFAILTHVTRGPSRTTWLYVFFLLALAVIFMSVGALTESAEDSVSSADEIVLLPRGEFVYEPTPNLPYPTCALAKGVQVPNSNATALADYAFLSVMAYQPPETFQEKLDLWFGPGVATDEVEIVRDFRQQVEGGNAAVSYHWVTFLDSTAGVVVVRGSTTSWEWLTDAQLWSAAGIAQIIRALLPLGELFTPIIPQLLKGVSFIESSNLDDVALYKQTTAFVQSLQASGNYSQIQITGQSLGGGISLITGAQTGIPAIAISGPNNMLSRKTFDPIFSKDDITQYLFNVIPERDVVPRVDDWGMQHQEIRCRAKANDLFGCHSSIRSLCEIMYTCGSHARPPLCECATKFGYPEAIPVGSGNESSYTAICGTCRTNDGYYSDCEG</sequence>